<dbReference type="EMBL" id="UINC01026679">
    <property type="protein sequence ID" value="SVB04553.1"/>
    <property type="molecule type" value="Genomic_DNA"/>
</dbReference>
<name>A0A382AU55_9ZZZZ</name>
<proteinExistence type="predicted"/>
<organism evidence="1">
    <name type="scientific">marine metagenome</name>
    <dbReference type="NCBI Taxonomy" id="408172"/>
    <lineage>
        <taxon>unclassified sequences</taxon>
        <taxon>metagenomes</taxon>
        <taxon>ecological metagenomes</taxon>
    </lineage>
</organism>
<sequence length="29" mass="3385">MMVYFLCRKGLGHPLEYAFRQSTVLVPMP</sequence>
<protein>
    <submittedName>
        <fullName evidence="1">Uncharacterized protein</fullName>
    </submittedName>
</protein>
<gene>
    <name evidence="1" type="ORF">METZ01_LOCUS157407</name>
</gene>
<dbReference type="AlphaFoldDB" id="A0A382AU55"/>
<evidence type="ECO:0000313" key="1">
    <source>
        <dbReference type="EMBL" id="SVB04553.1"/>
    </source>
</evidence>
<accession>A0A382AU55</accession>
<reference evidence="1" key="1">
    <citation type="submission" date="2018-05" db="EMBL/GenBank/DDBJ databases">
        <authorList>
            <person name="Lanie J.A."/>
            <person name="Ng W.-L."/>
            <person name="Kazmierczak K.M."/>
            <person name="Andrzejewski T.M."/>
            <person name="Davidsen T.M."/>
            <person name="Wayne K.J."/>
            <person name="Tettelin H."/>
            <person name="Glass J.I."/>
            <person name="Rusch D."/>
            <person name="Podicherti R."/>
            <person name="Tsui H.-C.T."/>
            <person name="Winkler M.E."/>
        </authorList>
    </citation>
    <scope>NUCLEOTIDE SEQUENCE</scope>
</reference>